<evidence type="ECO:0000259" key="2">
    <source>
        <dbReference type="PROSITE" id="PS50994"/>
    </source>
</evidence>
<dbReference type="PROSITE" id="PS50994">
    <property type="entry name" value="INTEGRASE"/>
    <property type="match status" value="1"/>
</dbReference>
<comment type="caution">
    <text evidence="3">The sequence shown here is derived from an EMBL/GenBank/DDBJ whole genome shotgun (WGS) entry which is preliminary data.</text>
</comment>
<feature type="domain" description="Integrase catalytic" evidence="2">
    <location>
        <begin position="484"/>
        <end position="652"/>
    </location>
</feature>
<dbReference type="InterPro" id="IPR012337">
    <property type="entry name" value="RNaseH-like_sf"/>
</dbReference>
<evidence type="ECO:0000313" key="3">
    <source>
        <dbReference type="EMBL" id="KAF4660585.1"/>
    </source>
</evidence>
<keyword evidence="1" id="KW-0472">Membrane</keyword>
<dbReference type="InterPro" id="IPR036397">
    <property type="entry name" value="RNaseH_sf"/>
</dbReference>
<dbReference type="PANTHER" id="PTHR37984">
    <property type="entry name" value="PROTEIN CBG26694"/>
    <property type="match status" value="1"/>
</dbReference>
<dbReference type="PANTHER" id="PTHR37984:SF5">
    <property type="entry name" value="PROTEIN NYNRIN-LIKE"/>
    <property type="match status" value="1"/>
</dbReference>
<gene>
    <name evidence="3" type="ORF">FOZ61_003903</name>
</gene>
<keyword evidence="1" id="KW-0812">Transmembrane</keyword>
<sequence>MFIDRKYCGIVQDNSIGKYQIPPTSDRCQSVWRDLHEGHHLSDEDLEKVLLCSTNDNLDWIKYGPQIPLNISMVWFVDDVYVGGESKTHAIDCYSYAAHIYEGHHKLFDPNKNFTSWYDVNCGEHSDQRETSKKLLGYLFRQSTGLLHAVYEADLVPATGSMTKRKASSYLLSLYDPLGLILEQTMIGRLIWRSITEVTKDWDATITDDHRRQVSEWVYHSKTICDDTRAKPGIYRYDDKIVNAIKLATVIYDYKDQDAGIDPPDDPTTTLDLPPDQFTINAIIVNPDGIPFPDLTTLTNQEQRAELDRVMSYAKQQYTSDDDRPMDTIDFVDAIKACAHRCQQLDEDLRLLKKYLEGNITNDDMGSKATYSSRLATICELDENGIVRRRLQQSEWKHIHEDPNGVIFLGGSYYAKKLMAILAIIYHYTYLHKAHQKVTGQIQRRYNGKGLPTIVKNTIASCIPCLRSKAYRGLNYVSRSVQALATRSIWQVCGADIVGPYQRDETNGSTTTSYKRHILVVHDAITSFTCARILQDASSQSVADAFHSIWCEMGAPSVLVTDKDLSAFITRQVKSMLIGHGVRHLVLPPYSPHLSFWERIHRDFVQMARSISSQVGSENDYIRSYLLAIRAFNCTAKGWIPFSPASLHFTYHQRLPGDPAASNDIVNYDALSAGTINTDDFTFARSMLPFVKEIQDKVTSSIDEYIEYWYHKQAEYRKRINLSTEKTYPDPKPFDIVFITNYGDINWSIGNKMKSRREGPYTIAKVPTSATISNDDPKRVDLFGIFYIFIEANLAAKITIFLVIKSRGLRIEMSEDQNFYFVDLSINIIDPRYGSKLPGESPFKAQILSDNRRFISDYRSLTIVV</sequence>
<dbReference type="SUPFAM" id="SSF53098">
    <property type="entry name" value="Ribonuclease H-like"/>
    <property type="match status" value="1"/>
</dbReference>
<reference evidence="3 4" key="1">
    <citation type="submission" date="2020-04" db="EMBL/GenBank/DDBJ databases">
        <title>Perkinsus olseni comparative genomics.</title>
        <authorList>
            <person name="Bogema D.R."/>
        </authorList>
    </citation>
    <scope>NUCLEOTIDE SEQUENCE [LARGE SCALE GENOMIC DNA]</scope>
    <source>
        <strain evidence="3">ATCC PRA-179</strain>
    </source>
</reference>
<dbReference type="Gene3D" id="3.30.420.10">
    <property type="entry name" value="Ribonuclease H-like superfamily/Ribonuclease H"/>
    <property type="match status" value="1"/>
</dbReference>
<dbReference type="EMBL" id="JABAHT010000226">
    <property type="protein sequence ID" value="KAF4660585.1"/>
    <property type="molecule type" value="Genomic_DNA"/>
</dbReference>
<dbReference type="InterPro" id="IPR050951">
    <property type="entry name" value="Retrovirus_Pol_polyprotein"/>
</dbReference>
<proteinExistence type="predicted"/>
<feature type="transmembrane region" description="Helical" evidence="1">
    <location>
        <begin position="782"/>
        <end position="804"/>
    </location>
</feature>
<dbReference type="OrthoDB" id="6434680at2759"/>
<dbReference type="Proteomes" id="UP000570595">
    <property type="component" value="Unassembled WGS sequence"/>
</dbReference>
<organism evidence="3 4">
    <name type="scientific">Perkinsus olseni</name>
    <name type="common">Perkinsus atlanticus</name>
    <dbReference type="NCBI Taxonomy" id="32597"/>
    <lineage>
        <taxon>Eukaryota</taxon>
        <taxon>Sar</taxon>
        <taxon>Alveolata</taxon>
        <taxon>Perkinsozoa</taxon>
        <taxon>Perkinsea</taxon>
        <taxon>Perkinsida</taxon>
        <taxon>Perkinsidae</taxon>
        <taxon>Perkinsus</taxon>
    </lineage>
</organism>
<keyword evidence="1" id="KW-1133">Transmembrane helix</keyword>
<evidence type="ECO:0000313" key="4">
    <source>
        <dbReference type="Proteomes" id="UP000570595"/>
    </source>
</evidence>
<accession>A0A7J6LMS1</accession>
<protein>
    <recommendedName>
        <fullName evidence="2">Integrase catalytic domain-containing protein</fullName>
    </recommendedName>
</protein>
<dbReference type="InterPro" id="IPR008042">
    <property type="entry name" value="Retrotrans_Pao"/>
</dbReference>
<dbReference type="Pfam" id="PF05380">
    <property type="entry name" value="Peptidase_A17"/>
    <property type="match status" value="1"/>
</dbReference>
<dbReference type="InterPro" id="IPR001584">
    <property type="entry name" value="Integrase_cat-core"/>
</dbReference>
<dbReference type="GO" id="GO:0003676">
    <property type="term" value="F:nucleic acid binding"/>
    <property type="evidence" value="ECO:0007669"/>
    <property type="project" value="InterPro"/>
</dbReference>
<name>A0A7J6LMS1_PEROL</name>
<evidence type="ECO:0000256" key="1">
    <source>
        <dbReference type="SAM" id="Phobius"/>
    </source>
</evidence>
<dbReference type="AlphaFoldDB" id="A0A7J6LMS1"/>
<dbReference type="GO" id="GO:0015074">
    <property type="term" value="P:DNA integration"/>
    <property type="evidence" value="ECO:0007669"/>
    <property type="project" value="InterPro"/>
</dbReference>